<comment type="caution">
    <text evidence="2">The sequence shown here is derived from an EMBL/GenBank/DDBJ whole genome shotgun (WGS) entry which is preliminary data.</text>
</comment>
<dbReference type="Pfam" id="PF14223">
    <property type="entry name" value="Retrotran_gag_2"/>
    <property type="match status" value="1"/>
</dbReference>
<dbReference type="EMBL" id="JAGYWB010000003">
    <property type="protein sequence ID" value="KAI0527009.1"/>
    <property type="molecule type" value="Genomic_DNA"/>
</dbReference>
<accession>A0A8T3C4B0</accession>
<evidence type="ECO:0000313" key="2">
    <source>
        <dbReference type="EMBL" id="KAI0527009.1"/>
    </source>
</evidence>
<feature type="region of interest" description="Disordered" evidence="1">
    <location>
        <begin position="240"/>
        <end position="267"/>
    </location>
</feature>
<gene>
    <name evidence="2" type="ORF">KFK09_002605</name>
</gene>
<dbReference type="Proteomes" id="UP000829196">
    <property type="component" value="Unassembled WGS sequence"/>
</dbReference>
<sequence length="307" mass="34193">MTTSQSASSSAATDQLPCPPADNSPISPSLKFVVSNLKTLVPNQLSIDNYPIWRHQILKLLRANDFEQFLVPPPTSGESPAQTDALSIKNWHITDQNLQAAICSTISPTVLPYIIHLDTTHQIWQVLESQFQATSRSKVIQLKNELHHVSMKNSSMIQYLTEIKKLVDQIASAGSTIDSEDIILHILNGLPPAYKSFKTYIRNYPSQLRLENLYAMLISEEIHVSADAARQSSESIQQTALYAGRGRGRRSRGRSTQTSSNSNRSVQQQPAPICQICLKKGHTADACWHRMNATTLHLQTSPNRTLL</sequence>
<dbReference type="PANTHER" id="PTHR47481:SF31">
    <property type="entry name" value="OS01G0873500 PROTEIN"/>
    <property type="match status" value="1"/>
</dbReference>
<feature type="compositionally biased region" description="Low complexity" evidence="1">
    <location>
        <begin position="254"/>
        <end position="267"/>
    </location>
</feature>
<reference evidence="2" key="1">
    <citation type="journal article" date="2022" name="Front. Genet.">
        <title>Chromosome-Scale Assembly of the Dendrobium nobile Genome Provides Insights Into the Molecular Mechanism of the Biosynthesis of the Medicinal Active Ingredient of Dendrobium.</title>
        <authorList>
            <person name="Xu Q."/>
            <person name="Niu S.-C."/>
            <person name="Li K.-L."/>
            <person name="Zheng P.-J."/>
            <person name="Zhang X.-J."/>
            <person name="Jia Y."/>
            <person name="Liu Y."/>
            <person name="Niu Y.-X."/>
            <person name="Yu L.-H."/>
            <person name="Chen D.-F."/>
            <person name="Zhang G.-Q."/>
        </authorList>
    </citation>
    <scope>NUCLEOTIDE SEQUENCE</scope>
    <source>
        <tissue evidence="2">Leaf</tissue>
    </source>
</reference>
<evidence type="ECO:0000256" key="1">
    <source>
        <dbReference type="SAM" id="MobiDB-lite"/>
    </source>
</evidence>
<feature type="region of interest" description="Disordered" evidence="1">
    <location>
        <begin position="1"/>
        <end position="21"/>
    </location>
</feature>
<proteinExistence type="predicted"/>
<evidence type="ECO:0008006" key="4">
    <source>
        <dbReference type="Google" id="ProtNLM"/>
    </source>
</evidence>
<keyword evidence="3" id="KW-1185">Reference proteome</keyword>
<dbReference type="PANTHER" id="PTHR47481">
    <property type="match status" value="1"/>
</dbReference>
<feature type="compositionally biased region" description="Low complexity" evidence="1">
    <location>
        <begin position="1"/>
        <end position="13"/>
    </location>
</feature>
<dbReference type="AlphaFoldDB" id="A0A8T3C4B0"/>
<name>A0A8T3C4B0_DENNO</name>
<dbReference type="OrthoDB" id="693186at2759"/>
<organism evidence="2 3">
    <name type="scientific">Dendrobium nobile</name>
    <name type="common">Orchid</name>
    <dbReference type="NCBI Taxonomy" id="94219"/>
    <lineage>
        <taxon>Eukaryota</taxon>
        <taxon>Viridiplantae</taxon>
        <taxon>Streptophyta</taxon>
        <taxon>Embryophyta</taxon>
        <taxon>Tracheophyta</taxon>
        <taxon>Spermatophyta</taxon>
        <taxon>Magnoliopsida</taxon>
        <taxon>Liliopsida</taxon>
        <taxon>Asparagales</taxon>
        <taxon>Orchidaceae</taxon>
        <taxon>Epidendroideae</taxon>
        <taxon>Malaxideae</taxon>
        <taxon>Dendrobiinae</taxon>
        <taxon>Dendrobium</taxon>
    </lineage>
</organism>
<evidence type="ECO:0000313" key="3">
    <source>
        <dbReference type="Proteomes" id="UP000829196"/>
    </source>
</evidence>
<protein>
    <recommendedName>
        <fullName evidence="4">Retrovirus-related Pol polyprotein from transposon TNT 1-94</fullName>
    </recommendedName>
</protein>